<evidence type="ECO:0000256" key="2">
    <source>
        <dbReference type="ARBA" id="ARBA00023008"/>
    </source>
</evidence>
<feature type="compositionally biased region" description="Low complexity" evidence="3">
    <location>
        <begin position="140"/>
        <end position="162"/>
    </location>
</feature>
<dbReference type="InterPro" id="IPR052953">
    <property type="entry name" value="Ser-rich/MCO-related"/>
</dbReference>
<dbReference type="InterPro" id="IPR008972">
    <property type="entry name" value="Cupredoxin"/>
</dbReference>
<protein>
    <recommendedName>
        <fullName evidence="4">Blue (type 1) copper domain-containing protein</fullName>
    </recommendedName>
</protein>
<feature type="non-terminal residue" evidence="5">
    <location>
        <position position="1"/>
    </location>
</feature>
<evidence type="ECO:0000256" key="3">
    <source>
        <dbReference type="SAM" id="MobiDB-lite"/>
    </source>
</evidence>
<keyword evidence="2" id="KW-0186">Copper</keyword>
<dbReference type="CDD" id="cd00920">
    <property type="entry name" value="Cupredoxin"/>
    <property type="match status" value="1"/>
</dbReference>
<comment type="caution">
    <text evidence="5">The sequence shown here is derived from an EMBL/GenBank/DDBJ whole genome shotgun (WGS) entry which is preliminary data.</text>
</comment>
<dbReference type="PANTHER" id="PTHR34883">
    <property type="entry name" value="SERINE-RICH PROTEIN, PUTATIVE-RELATED-RELATED"/>
    <property type="match status" value="1"/>
</dbReference>
<dbReference type="PANTHER" id="PTHR34883:SF20">
    <property type="entry name" value="PHYTOCYANIN DOMAIN-CONTAINING PROTEIN"/>
    <property type="match status" value="1"/>
</dbReference>
<sequence length="162" mass="15890">ALAASASAATVRIDVGQNGFTFSPSSVTASKGDTLEYHFHQPAHSVASSDFGGPCTPSKSGGFYSGIMTTSGAAENANVFRVVVNSTDPIFFYCTVPGHCNGGMSGVVNPSGSQTLAAYQSSAQTASLVVPPNVFGGQVASGSSSSSSSGGSASSSASTTGS</sequence>
<keyword evidence="6" id="KW-1185">Reference proteome</keyword>
<reference evidence="5" key="1">
    <citation type="journal article" date="2023" name="Mol. Phylogenet. Evol.">
        <title>Genome-scale phylogeny and comparative genomics of the fungal order Sordariales.</title>
        <authorList>
            <person name="Hensen N."/>
            <person name="Bonometti L."/>
            <person name="Westerberg I."/>
            <person name="Brannstrom I.O."/>
            <person name="Guillou S."/>
            <person name="Cros-Aarteil S."/>
            <person name="Calhoun S."/>
            <person name="Haridas S."/>
            <person name="Kuo A."/>
            <person name="Mondo S."/>
            <person name="Pangilinan J."/>
            <person name="Riley R."/>
            <person name="LaButti K."/>
            <person name="Andreopoulos B."/>
            <person name="Lipzen A."/>
            <person name="Chen C."/>
            <person name="Yan M."/>
            <person name="Daum C."/>
            <person name="Ng V."/>
            <person name="Clum A."/>
            <person name="Steindorff A."/>
            <person name="Ohm R.A."/>
            <person name="Martin F."/>
            <person name="Silar P."/>
            <person name="Natvig D.O."/>
            <person name="Lalanne C."/>
            <person name="Gautier V."/>
            <person name="Ament-Velasquez S.L."/>
            <person name="Kruys A."/>
            <person name="Hutchinson M.I."/>
            <person name="Powell A.J."/>
            <person name="Barry K."/>
            <person name="Miller A.N."/>
            <person name="Grigoriev I.V."/>
            <person name="Debuchy R."/>
            <person name="Gladieux P."/>
            <person name="Hiltunen Thoren M."/>
            <person name="Johannesson H."/>
        </authorList>
    </citation>
    <scope>NUCLEOTIDE SEQUENCE</scope>
    <source>
        <strain evidence="5">CBS 958.72</strain>
    </source>
</reference>
<dbReference type="Pfam" id="PF00127">
    <property type="entry name" value="Copper-bind"/>
    <property type="match status" value="1"/>
</dbReference>
<dbReference type="SUPFAM" id="SSF49503">
    <property type="entry name" value="Cupredoxins"/>
    <property type="match status" value="1"/>
</dbReference>
<evidence type="ECO:0000313" key="6">
    <source>
        <dbReference type="Proteomes" id="UP001287356"/>
    </source>
</evidence>
<name>A0AAE0NFN0_9PEZI</name>
<feature type="non-terminal residue" evidence="5">
    <location>
        <position position="162"/>
    </location>
</feature>
<dbReference type="GO" id="GO:0005507">
    <property type="term" value="F:copper ion binding"/>
    <property type="evidence" value="ECO:0007669"/>
    <property type="project" value="InterPro"/>
</dbReference>
<feature type="domain" description="Blue (type 1) copper" evidence="4">
    <location>
        <begin position="10"/>
        <end position="108"/>
    </location>
</feature>
<feature type="region of interest" description="Disordered" evidence="3">
    <location>
        <begin position="139"/>
        <end position="162"/>
    </location>
</feature>
<dbReference type="AlphaFoldDB" id="A0AAE0NFN0"/>
<evidence type="ECO:0000313" key="5">
    <source>
        <dbReference type="EMBL" id="KAK3380600.1"/>
    </source>
</evidence>
<gene>
    <name evidence="5" type="ORF">B0T24DRAFT_496336</name>
</gene>
<dbReference type="EMBL" id="JAULSN010000002">
    <property type="protein sequence ID" value="KAK3380600.1"/>
    <property type="molecule type" value="Genomic_DNA"/>
</dbReference>
<evidence type="ECO:0000256" key="1">
    <source>
        <dbReference type="ARBA" id="ARBA00022723"/>
    </source>
</evidence>
<dbReference type="InterPro" id="IPR000923">
    <property type="entry name" value="BlueCu_1"/>
</dbReference>
<keyword evidence="1" id="KW-0479">Metal-binding</keyword>
<accession>A0AAE0NFN0</accession>
<dbReference type="Gene3D" id="2.60.40.420">
    <property type="entry name" value="Cupredoxins - blue copper proteins"/>
    <property type="match status" value="1"/>
</dbReference>
<dbReference type="Proteomes" id="UP001287356">
    <property type="component" value="Unassembled WGS sequence"/>
</dbReference>
<dbReference type="GO" id="GO:0009055">
    <property type="term" value="F:electron transfer activity"/>
    <property type="evidence" value="ECO:0007669"/>
    <property type="project" value="InterPro"/>
</dbReference>
<evidence type="ECO:0000259" key="4">
    <source>
        <dbReference type="Pfam" id="PF00127"/>
    </source>
</evidence>
<organism evidence="5 6">
    <name type="scientific">Lasiosphaeria ovina</name>
    <dbReference type="NCBI Taxonomy" id="92902"/>
    <lineage>
        <taxon>Eukaryota</taxon>
        <taxon>Fungi</taxon>
        <taxon>Dikarya</taxon>
        <taxon>Ascomycota</taxon>
        <taxon>Pezizomycotina</taxon>
        <taxon>Sordariomycetes</taxon>
        <taxon>Sordariomycetidae</taxon>
        <taxon>Sordariales</taxon>
        <taxon>Lasiosphaeriaceae</taxon>
        <taxon>Lasiosphaeria</taxon>
    </lineage>
</organism>
<proteinExistence type="predicted"/>
<reference evidence="5" key="2">
    <citation type="submission" date="2023-06" db="EMBL/GenBank/DDBJ databases">
        <authorList>
            <consortium name="Lawrence Berkeley National Laboratory"/>
            <person name="Haridas S."/>
            <person name="Hensen N."/>
            <person name="Bonometti L."/>
            <person name="Westerberg I."/>
            <person name="Brannstrom I.O."/>
            <person name="Guillou S."/>
            <person name="Cros-Aarteil S."/>
            <person name="Calhoun S."/>
            <person name="Kuo A."/>
            <person name="Mondo S."/>
            <person name="Pangilinan J."/>
            <person name="Riley R."/>
            <person name="Labutti K."/>
            <person name="Andreopoulos B."/>
            <person name="Lipzen A."/>
            <person name="Chen C."/>
            <person name="Yanf M."/>
            <person name="Daum C."/>
            <person name="Ng V."/>
            <person name="Clum A."/>
            <person name="Steindorff A."/>
            <person name="Ohm R."/>
            <person name="Martin F."/>
            <person name="Silar P."/>
            <person name="Natvig D."/>
            <person name="Lalanne C."/>
            <person name="Gautier V."/>
            <person name="Ament-Velasquez S.L."/>
            <person name="Kruys A."/>
            <person name="Hutchinson M.I."/>
            <person name="Powell A.J."/>
            <person name="Barry K."/>
            <person name="Miller A.N."/>
            <person name="Grigoriev I.V."/>
            <person name="Debuchy R."/>
            <person name="Gladieux P."/>
            <person name="Thoren M.H."/>
            <person name="Johannesson H."/>
        </authorList>
    </citation>
    <scope>NUCLEOTIDE SEQUENCE</scope>
    <source>
        <strain evidence="5">CBS 958.72</strain>
    </source>
</reference>